<sequence length="172" mass="20454">MIIELDEFLDVNTNELANVFQEKNDSPVLVSLSIDHWLKHLNQKWTQAHISLIFGRFNSLKDFLKEIWDKSLCSNCQKYVFITDEDSLKLIIGERKIQDVFHLIIISMNEQRDEIYKIHRWELWNIKCNKNKQYNGIIGMAQRQEVDVSIGGVVQTYERFGFIDFFIFDFSN</sequence>
<dbReference type="AlphaFoldDB" id="A0A7R8H7A7"/>
<dbReference type="EMBL" id="HG994582">
    <property type="protein sequence ID" value="CAF2898478.1"/>
    <property type="molecule type" value="Genomic_DNA"/>
</dbReference>
<dbReference type="SUPFAM" id="SSF53850">
    <property type="entry name" value="Periplasmic binding protein-like II"/>
    <property type="match status" value="1"/>
</dbReference>
<organism evidence="1 2">
    <name type="scientific">Lepeophtheirus salmonis</name>
    <name type="common">Salmon louse</name>
    <name type="synonym">Caligus salmonis</name>
    <dbReference type="NCBI Taxonomy" id="72036"/>
    <lineage>
        <taxon>Eukaryota</taxon>
        <taxon>Metazoa</taxon>
        <taxon>Ecdysozoa</taxon>
        <taxon>Arthropoda</taxon>
        <taxon>Crustacea</taxon>
        <taxon>Multicrustacea</taxon>
        <taxon>Hexanauplia</taxon>
        <taxon>Copepoda</taxon>
        <taxon>Siphonostomatoida</taxon>
        <taxon>Caligidae</taxon>
        <taxon>Lepeophtheirus</taxon>
    </lineage>
</organism>
<reference evidence="1" key="1">
    <citation type="submission" date="2021-02" db="EMBL/GenBank/DDBJ databases">
        <authorList>
            <person name="Bekaert M."/>
        </authorList>
    </citation>
    <scope>NUCLEOTIDE SEQUENCE</scope>
    <source>
        <strain evidence="1">IoA-00</strain>
    </source>
</reference>
<accession>A0A7R8H7A7</accession>
<dbReference type="Gene3D" id="3.40.190.10">
    <property type="entry name" value="Periplasmic binding protein-like II"/>
    <property type="match status" value="1"/>
</dbReference>
<gene>
    <name evidence="1" type="ORF">LSAA_6951</name>
</gene>
<keyword evidence="2" id="KW-1185">Reference proteome</keyword>
<name>A0A7R8H7A7_LEPSM</name>
<evidence type="ECO:0000313" key="2">
    <source>
        <dbReference type="Proteomes" id="UP000675881"/>
    </source>
</evidence>
<proteinExistence type="predicted"/>
<protein>
    <submittedName>
        <fullName evidence="1">(salmon louse) hypothetical protein</fullName>
    </submittedName>
</protein>
<dbReference type="Proteomes" id="UP000675881">
    <property type="component" value="Chromosome 3"/>
</dbReference>
<evidence type="ECO:0000313" key="1">
    <source>
        <dbReference type="EMBL" id="CAF2898478.1"/>
    </source>
</evidence>